<dbReference type="InterPro" id="IPR003598">
    <property type="entry name" value="Ig_sub2"/>
</dbReference>
<evidence type="ECO:0000313" key="4">
    <source>
        <dbReference type="Proteomes" id="UP001381693"/>
    </source>
</evidence>
<dbReference type="GO" id="GO:0050808">
    <property type="term" value="P:synapse organization"/>
    <property type="evidence" value="ECO:0007669"/>
    <property type="project" value="TreeGrafter"/>
</dbReference>
<dbReference type="SMART" id="SM00409">
    <property type="entry name" value="IG"/>
    <property type="match status" value="2"/>
</dbReference>
<dbReference type="InterPro" id="IPR003599">
    <property type="entry name" value="Ig_sub"/>
</dbReference>
<sequence length="254" mass="28600">MPTEDSICRQFSVFFIYVTLFTAFFTAQGRQSQETLDLHQIIWGEANTNRAYFDKSTPRNITSVVGQKTSLPCKVVSLDKKNVSWIRKRDLHILTVGVSTYTSDDRFQVYHPEDSNEWHLQINSVNFKDSGAYECQVSTSPKISLPVLLSVEVQQARIIGPKELYIEKGSTIKLTCVVNAHADTVGNVRWFRDTTELDYDSTRGGISLEIEKTPLKTTSKLFLTKATKKDSGNYTCGPDHADHAIVFVHVVSGK</sequence>
<keyword evidence="4" id="KW-1185">Reference proteome</keyword>
<dbReference type="Pfam" id="PF13927">
    <property type="entry name" value="Ig_3"/>
    <property type="match status" value="1"/>
</dbReference>
<protein>
    <recommendedName>
        <fullName evidence="2">Ig-like domain-containing protein</fullName>
    </recommendedName>
</protein>
<dbReference type="AlphaFoldDB" id="A0AAN8XHZ1"/>
<keyword evidence="1" id="KW-0472">Membrane</keyword>
<feature type="transmembrane region" description="Helical" evidence="1">
    <location>
        <begin position="7"/>
        <end position="27"/>
    </location>
</feature>
<dbReference type="InterPro" id="IPR013106">
    <property type="entry name" value="Ig_V-set"/>
</dbReference>
<dbReference type="GO" id="GO:0032589">
    <property type="term" value="C:neuron projection membrane"/>
    <property type="evidence" value="ECO:0007669"/>
    <property type="project" value="TreeGrafter"/>
</dbReference>
<dbReference type="InterPro" id="IPR036179">
    <property type="entry name" value="Ig-like_dom_sf"/>
</dbReference>
<dbReference type="InterPro" id="IPR013783">
    <property type="entry name" value="Ig-like_fold"/>
</dbReference>
<evidence type="ECO:0000259" key="2">
    <source>
        <dbReference type="PROSITE" id="PS50835"/>
    </source>
</evidence>
<keyword evidence="1" id="KW-0812">Transmembrane</keyword>
<keyword evidence="1" id="KW-1133">Transmembrane helix</keyword>
<feature type="domain" description="Ig-like" evidence="2">
    <location>
        <begin position="66"/>
        <end position="138"/>
    </location>
</feature>
<dbReference type="FunFam" id="2.60.40.10:FF:000129">
    <property type="entry name" value="CLUMA_CG018772, isoform A"/>
    <property type="match status" value="1"/>
</dbReference>
<proteinExistence type="predicted"/>
<dbReference type="InterPro" id="IPR007110">
    <property type="entry name" value="Ig-like_dom"/>
</dbReference>
<reference evidence="3 4" key="1">
    <citation type="submission" date="2023-11" db="EMBL/GenBank/DDBJ databases">
        <title>Halocaridina rubra genome assembly.</title>
        <authorList>
            <person name="Smith C."/>
        </authorList>
    </citation>
    <scope>NUCLEOTIDE SEQUENCE [LARGE SCALE GENOMIC DNA]</scope>
    <source>
        <strain evidence="3">EP-1</strain>
        <tissue evidence="3">Whole</tissue>
    </source>
</reference>
<dbReference type="SMART" id="SM00408">
    <property type="entry name" value="IGc2"/>
    <property type="match status" value="2"/>
</dbReference>
<evidence type="ECO:0000313" key="3">
    <source>
        <dbReference type="EMBL" id="KAK7083171.1"/>
    </source>
</evidence>
<dbReference type="Gene3D" id="2.60.40.10">
    <property type="entry name" value="Immunoglobulins"/>
    <property type="match status" value="2"/>
</dbReference>
<dbReference type="Proteomes" id="UP001381693">
    <property type="component" value="Unassembled WGS sequence"/>
</dbReference>
<feature type="domain" description="Ig-like" evidence="2">
    <location>
        <begin position="141"/>
        <end position="252"/>
    </location>
</feature>
<name>A0AAN8XHZ1_HALRR</name>
<organism evidence="3 4">
    <name type="scientific">Halocaridina rubra</name>
    <name type="common">Hawaiian red shrimp</name>
    <dbReference type="NCBI Taxonomy" id="373956"/>
    <lineage>
        <taxon>Eukaryota</taxon>
        <taxon>Metazoa</taxon>
        <taxon>Ecdysozoa</taxon>
        <taxon>Arthropoda</taxon>
        <taxon>Crustacea</taxon>
        <taxon>Multicrustacea</taxon>
        <taxon>Malacostraca</taxon>
        <taxon>Eumalacostraca</taxon>
        <taxon>Eucarida</taxon>
        <taxon>Decapoda</taxon>
        <taxon>Pleocyemata</taxon>
        <taxon>Caridea</taxon>
        <taxon>Atyoidea</taxon>
        <taxon>Atyidae</taxon>
        <taxon>Halocaridina</taxon>
    </lineage>
</organism>
<dbReference type="CDD" id="cd00096">
    <property type="entry name" value="Ig"/>
    <property type="match status" value="1"/>
</dbReference>
<dbReference type="PANTHER" id="PTHR23279">
    <property type="entry name" value="DEFECTIVE PROBOSCIS EXTENSION RESPONSE DPR -RELATED"/>
    <property type="match status" value="1"/>
</dbReference>
<dbReference type="PROSITE" id="PS50835">
    <property type="entry name" value="IG_LIKE"/>
    <property type="match status" value="2"/>
</dbReference>
<dbReference type="EMBL" id="JAXCGZ010003794">
    <property type="protein sequence ID" value="KAK7083171.1"/>
    <property type="molecule type" value="Genomic_DNA"/>
</dbReference>
<dbReference type="InterPro" id="IPR037448">
    <property type="entry name" value="Zig-8"/>
</dbReference>
<dbReference type="PANTHER" id="PTHR23279:SF46">
    <property type="entry name" value="DEFECTIVE PROBOSCIS EXTENSION RESPONSE 10, ISOFORM A-RELATED"/>
    <property type="match status" value="1"/>
</dbReference>
<gene>
    <name evidence="3" type="ORF">SK128_000977</name>
</gene>
<comment type="caution">
    <text evidence="3">The sequence shown here is derived from an EMBL/GenBank/DDBJ whole genome shotgun (WGS) entry which is preliminary data.</text>
</comment>
<evidence type="ECO:0000256" key="1">
    <source>
        <dbReference type="SAM" id="Phobius"/>
    </source>
</evidence>
<accession>A0AAN8XHZ1</accession>
<dbReference type="SUPFAM" id="SSF48726">
    <property type="entry name" value="Immunoglobulin"/>
    <property type="match status" value="2"/>
</dbReference>
<dbReference type="Pfam" id="PF07686">
    <property type="entry name" value="V-set"/>
    <property type="match status" value="1"/>
</dbReference>
<dbReference type="SMART" id="SM00406">
    <property type="entry name" value="IGv"/>
    <property type="match status" value="1"/>
</dbReference>